<comment type="caution">
    <text evidence="2">The sequence shown here is derived from an EMBL/GenBank/DDBJ whole genome shotgun (WGS) entry which is preliminary data.</text>
</comment>
<keyword evidence="3" id="KW-1185">Reference proteome</keyword>
<sequence length="290" mass="33194">MLLYKINSVYSIPQSPIIIMKASDSITRRRTALPRPPMSAVEARVSLILALASQTLSLSQRLLTDLASETAKYMVPNSKFESRNFEEALMSVPDLETVEFKILSRNDQYEIREVEPYFIAETTMPGKYGFDFTGASQSFNVLADYLFGKNTRKEQMEMTVPVFTRRVQLDGEKMEMTTPVITKRVEDQDKWKMSFVMPSKYGSNLPLPKDSSVTIKEVPRKIIAVVAFSGFITDEEVERRESRLRDLLNNNTEFCVKEGASVEVAQYNPPFTLPFTRRNEISLEVERKQP</sequence>
<protein>
    <submittedName>
        <fullName evidence="2">Heme-binding-like protein</fullName>
    </submittedName>
</protein>
<name>A0ABD1QZN8_9LAMI</name>
<dbReference type="PANTHER" id="PTHR11220:SF54">
    <property type="entry name" value="OS02G0533200 PROTEIN"/>
    <property type="match status" value="1"/>
</dbReference>
<dbReference type="PANTHER" id="PTHR11220">
    <property type="entry name" value="HEME-BINDING PROTEIN-RELATED"/>
    <property type="match status" value="1"/>
</dbReference>
<dbReference type="Gene3D" id="3.20.80.10">
    <property type="entry name" value="Regulatory factor, effector binding domain"/>
    <property type="match status" value="2"/>
</dbReference>
<evidence type="ECO:0000313" key="3">
    <source>
        <dbReference type="Proteomes" id="UP001604336"/>
    </source>
</evidence>
<dbReference type="Proteomes" id="UP001604336">
    <property type="component" value="Unassembled WGS sequence"/>
</dbReference>
<dbReference type="SUPFAM" id="SSF55136">
    <property type="entry name" value="Probable bacterial effector-binding domain"/>
    <property type="match status" value="2"/>
</dbReference>
<dbReference type="InterPro" id="IPR006917">
    <property type="entry name" value="SOUL_heme-bd"/>
</dbReference>
<comment type="similarity">
    <text evidence="1">Belongs to the HEBP family.</text>
</comment>
<dbReference type="InterPro" id="IPR011256">
    <property type="entry name" value="Reg_factor_effector_dom_sf"/>
</dbReference>
<organism evidence="2 3">
    <name type="scientific">Abeliophyllum distichum</name>
    <dbReference type="NCBI Taxonomy" id="126358"/>
    <lineage>
        <taxon>Eukaryota</taxon>
        <taxon>Viridiplantae</taxon>
        <taxon>Streptophyta</taxon>
        <taxon>Embryophyta</taxon>
        <taxon>Tracheophyta</taxon>
        <taxon>Spermatophyta</taxon>
        <taxon>Magnoliopsida</taxon>
        <taxon>eudicotyledons</taxon>
        <taxon>Gunneridae</taxon>
        <taxon>Pentapetalae</taxon>
        <taxon>asterids</taxon>
        <taxon>lamiids</taxon>
        <taxon>Lamiales</taxon>
        <taxon>Oleaceae</taxon>
        <taxon>Forsythieae</taxon>
        <taxon>Abeliophyllum</taxon>
    </lineage>
</organism>
<dbReference type="EMBL" id="JBFOLK010000010">
    <property type="protein sequence ID" value="KAL2481668.1"/>
    <property type="molecule type" value="Genomic_DNA"/>
</dbReference>
<evidence type="ECO:0000313" key="2">
    <source>
        <dbReference type="EMBL" id="KAL2481668.1"/>
    </source>
</evidence>
<evidence type="ECO:0000256" key="1">
    <source>
        <dbReference type="ARBA" id="ARBA00009817"/>
    </source>
</evidence>
<reference evidence="3" key="1">
    <citation type="submission" date="2024-07" db="EMBL/GenBank/DDBJ databases">
        <title>Two chromosome-level genome assemblies of Korean endemic species Abeliophyllum distichum and Forsythia ovata (Oleaceae).</title>
        <authorList>
            <person name="Jang H."/>
        </authorList>
    </citation>
    <scope>NUCLEOTIDE SEQUENCE [LARGE SCALE GENOMIC DNA]</scope>
</reference>
<dbReference type="AlphaFoldDB" id="A0ABD1QZN8"/>
<dbReference type="Pfam" id="PF04832">
    <property type="entry name" value="SOUL"/>
    <property type="match status" value="2"/>
</dbReference>
<accession>A0ABD1QZN8</accession>
<gene>
    <name evidence="2" type="ORF">Adt_34634</name>
</gene>
<proteinExistence type="inferred from homology"/>